<reference evidence="2" key="1">
    <citation type="journal article" date="2014" name="Int. J. Syst. Evol. Microbiol.">
        <title>Complete genome sequence of Corynebacterium casei LMG S-19264T (=DSM 44701T), isolated from a smear-ripened cheese.</title>
        <authorList>
            <consortium name="US DOE Joint Genome Institute (JGI-PGF)"/>
            <person name="Walter F."/>
            <person name="Albersmeier A."/>
            <person name="Kalinowski J."/>
            <person name="Ruckert C."/>
        </authorList>
    </citation>
    <scope>NUCLEOTIDE SEQUENCE</scope>
    <source>
        <strain evidence="2">JCM 19831</strain>
    </source>
</reference>
<keyword evidence="3" id="KW-1185">Reference proteome</keyword>
<organism evidence="2 3">
    <name type="scientific">Dactylosporangium sucinum</name>
    <dbReference type="NCBI Taxonomy" id="1424081"/>
    <lineage>
        <taxon>Bacteria</taxon>
        <taxon>Bacillati</taxon>
        <taxon>Actinomycetota</taxon>
        <taxon>Actinomycetes</taxon>
        <taxon>Micromonosporales</taxon>
        <taxon>Micromonosporaceae</taxon>
        <taxon>Dactylosporangium</taxon>
    </lineage>
</organism>
<sequence length="102" mass="10978">MSVSDWLDMSVFPDLDPDAAVRPQDLAALRDGIGAPVAGLPEEDWAHLLDVAFDPGDDLVDVAADGFDDPGYDDGFEAPDQDVPEVAQDGPDHDPDDDEDLW</sequence>
<evidence type="ECO:0000313" key="3">
    <source>
        <dbReference type="Proteomes" id="UP000642070"/>
    </source>
</evidence>
<evidence type="ECO:0000256" key="1">
    <source>
        <dbReference type="SAM" id="MobiDB-lite"/>
    </source>
</evidence>
<accession>A0A917UA52</accession>
<feature type="region of interest" description="Disordered" evidence="1">
    <location>
        <begin position="64"/>
        <end position="102"/>
    </location>
</feature>
<name>A0A917UA52_9ACTN</name>
<proteinExistence type="predicted"/>
<dbReference type="Proteomes" id="UP000642070">
    <property type="component" value="Unassembled WGS sequence"/>
</dbReference>
<gene>
    <name evidence="2" type="ORF">GCM10007977_084620</name>
</gene>
<feature type="compositionally biased region" description="Acidic residues" evidence="1">
    <location>
        <begin position="64"/>
        <end position="83"/>
    </location>
</feature>
<dbReference type="EMBL" id="BMPI01000060">
    <property type="protein sequence ID" value="GGM69952.1"/>
    <property type="molecule type" value="Genomic_DNA"/>
</dbReference>
<dbReference type="AlphaFoldDB" id="A0A917UA52"/>
<evidence type="ECO:0000313" key="2">
    <source>
        <dbReference type="EMBL" id="GGM69952.1"/>
    </source>
</evidence>
<protein>
    <submittedName>
        <fullName evidence="2">Uncharacterized protein</fullName>
    </submittedName>
</protein>
<comment type="caution">
    <text evidence="2">The sequence shown here is derived from an EMBL/GenBank/DDBJ whole genome shotgun (WGS) entry which is preliminary data.</text>
</comment>
<reference evidence="2" key="2">
    <citation type="submission" date="2020-09" db="EMBL/GenBank/DDBJ databases">
        <authorList>
            <person name="Sun Q."/>
            <person name="Ohkuma M."/>
        </authorList>
    </citation>
    <scope>NUCLEOTIDE SEQUENCE</scope>
    <source>
        <strain evidence="2">JCM 19831</strain>
    </source>
</reference>